<organism evidence="2">
    <name type="scientific">marine sediment metagenome</name>
    <dbReference type="NCBI Taxonomy" id="412755"/>
    <lineage>
        <taxon>unclassified sequences</taxon>
        <taxon>metagenomes</taxon>
        <taxon>ecological metagenomes</taxon>
    </lineage>
</organism>
<gene>
    <name evidence="2" type="ORF">S01H1_49903</name>
</gene>
<proteinExistence type="predicted"/>
<name>X0W5N3_9ZZZZ</name>
<sequence length="91" mass="10274">MEEKCNYSGGEFWTRKIKEHWKAFTVFIIGCAVALAGAILVLFWFIETSPIGAMGTATIGEWTLAWIWEFFIFLVLWELLIVGIPVAVAFG</sequence>
<evidence type="ECO:0000256" key="1">
    <source>
        <dbReference type="SAM" id="Phobius"/>
    </source>
</evidence>
<feature type="transmembrane region" description="Helical" evidence="1">
    <location>
        <begin position="66"/>
        <end position="90"/>
    </location>
</feature>
<feature type="non-terminal residue" evidence="2">
    <location>
        <position position="91"/>
    </location>
</feature>
<reference evidence="2" key="1">
    <citation type="journal article" date="2014" name="Front. Microbiol.">
        <title>High frequency of phylogenetically diverse reductive dehalogenase-homologous genes in deep subseafloor sedimentary metagenomes.</title>
        <authorList>
            <person name="Kawai M."/>
            <person name="Futagami T."/>
            <person name="Toyoda A."/>
            <person name="Takaki Y."/>
            <person name="Nishi S."/>
            <person name="Hori S."/>
            <person name="Arai W."/>
            <person name="Tsubouchi T."/>
            <person name="Morono Y."/>
            <person name="Uchiyama I."/>
            <person name="Ito T."/>
            <person name="Fujiyama A."/>
            <person name="Inagaki F."/>
            <person name="Takami H."/>
        </authorList>
    </citation>
    <scope>NUCLEOTIDE SEQUENCE</scope>
    <source>
        <strain evidence="2">Expedition CK06-06</strain>
    </source>
</reference>
<dbReference type="AlphaFoldDB" id="X0W5N3"/>
<dbReference type="EMBL" id="BARS01032128">
    <property type="protein sequence ID" value="GAG25875.1"/>
    <property type="molecule type" value="Genomic_DNA"/>
</dbReference>
<feature type="transmembrane region" description="Helical" evidence="1">
    <location>
        <begin position="21"/>
        <end position="46"/>
    </location>
</feature>
<keyword evidence="1" id="KW-1133">Transmembrane helix</keyword>
<evidence type="ECO:0000313" key="2">
    <source>
        <dbReference type="EMBL" id="GAG25875.1"/>
    </source>
</evidence>
<protein>
    <submittedName>
        <fullName evidence="2">Uncharacterized protein</fullName>
    </submittedName>
</protein>
<keyword evidence="1" id="KW-0812">Transmembrane</keyword>
<keyword evidence="1" id="KW-0472">Membrane</keyword>
<comment type="caution">
    <text evidence="2">The sequence shown here is derived from an EMBL/GenBank/DDBJ whole genome shotgun (WGS) entry which is preliminary data.</text>
</comment>
<accession>X0W5N3</accession>